<dbReference type="STRING" id="631362.Thi970DRAFT_00169"/>
<reference evidence="3 4" key="2">
    <citation type="submission" date="2011-11" db="EMBL/GenBank/DDBJ databases">
        <authorList>
            <consortium name="US DOE Joint Genome Institute"/>
            <person name="Lucas S."/>
            <person name="Han J."/>
            <person name="Lapidus A."/>
            <person name="Cheng J.-F."/>
            <person name="Goodwin L."/>
            <person name="Pitluck S."/>
            <person name="Peters L."/>
            <person name="Ovchinnikova G."/>
            <person name="Zhang X."/>
            <person name="Detter J.C."/>
            <person name="Han C."/>
            <person name="Tapia R."/>
            <person name="Land M."/>
            <person name="Hauser L."/>
            <person name="Kyrpides N."/>
            <person name="Ivanova N."/>
            <person name="Pagani I."/>
            <person name="Vogl K."/>
            <person name="Liu Z."/>
            <person name="Overmann J."/>
            <person name="Frigaard N.-U."/>
            <person name="Bryant D."/>
            <person name="Woyke T."/>
        </authorList>
    </citation>
    <scope>NUCLEOTIDE SEQUENCE [LARGE SCALE GENOMIC DNA]</scope>
    <source>
        <strain evidence="3 4">970</strain>
    </source>
</reference>
<evidence type="ECO:0000259" key="2">
    <source>
        <dbReference type="Pfam" id="PF03787"/>
    </source>
</evidence>
<dbReference type="OrthoDB" id="5504557at2"/>
<keyword evidence="1" id="KW-0051">Antiviral defense</keyword>
<dbReference type="Proteomes" id="UP000002964">
    <property type="component" value="Unassembled WGS sequence"/>
</dbReference>
<dbReference type="InterPro" id="IPR005537">
    <property type="entry name" value="RAMP_III_fam"/>
</dbReference>
<dbReference type="Pfam" id="PF03787">
    <property type="entry name" value="RAMPs"/>
    <property type="match status" value="1"/>
</dbReference>
<reference evidence="4" key="1">
    <citation type="submission" date="2011-06" db="EMBL/GenBank/DDBJ databases">
        <authorList>
            <consortium name="US DOE Joint Genome Institute (JGI-PGF)"/>
            <person name="Lucas S."/>
            <person name="Han J."/>
            <person name="Lapidus A."/>
            <person name="Cheng J.-F."/>
            <person name="Goodwin L."/>
            <person name="Pitluck S."/>
            <person name="Peters L."/>
            <person name="Land M.L."/>
            <person name="Hauser L."/>
            <person name="Vogl K."/>
            <person name="Liu Z."/>
            <person name="Overmann J."/>
            <person name="Frigaard N.-U."/>
            <person name="Bryant D.A."/>
            <person name="Woyke T.J."/>
        </authorList>
    </citation>
    <scope>NUCLEOTIDE SEQUENCE [LARGE SCALE GENOMIC DNA]</scope>
    <source>
        <strain evidence="4">970</strain>
    </source>
</reference>
<dbReference type="GO" id="GO:0051607">
    <property type="term" value="P:defense response to virus"/>
    <property type="evidence" value="ECO:0007669"/>
    <property type="project" value="UniProtKB-KW"/>
</dbReference>
<dbReference type="EMBL" id="JH603163">
    <property type="protein sequence ID" value="EIC24028.1"/>
    <property type="molecule type" value="Genomic_DNA"/>
</dbReference>
<dbReference type="eggNOG" id="COG1337">
    <property type="taxonomic scope" value="Bacteria"/>
</dbReference>
<sequence length="192" mass="20963">MTATPEQTVWLVIDILDDWLPGTGQAGGTHLDELADRELGLPYLSGKHLKGLLRQGIQCAAHWGHLPQDSADLLFGTQEASAPARLRIENARLPAPVRAHCHAQPTAGAALFRERMATAIDPNTGAAKARSLRAFEVVVPLRLEARVACFDPTAILDWRAWLEQGAALVRAVGKQRNRGFGRAQLTLEERRA</sequence>
<gene>
    <name evidence="3" type="ORF">Thi970DRAFT_00169</name>
</gene>
<dbReference type="InterPro" id="IPR052216">
    <property type="entry name" value="CRISPR_Csm3_endoribonuclease"/>
</dbReference>
<evidence type="ECO:0000313" key="4">
    <source>
        <dbReference type="Proteomes" id="UP000002964"/>
    </source>
</evidence>
<evidence type="ECO:0000313" key="3">
    <source>
        <dbReference type="EMBL" id="EIC24028.1"/>
    </source>
</evidence>
<dbReference type="AlphaFoldDB" id="H8YVT8"/>
<dbReference type="HOGENOM" id="CLU_121969_0_0_6"/>
<feature type="domain" description="CRISPR type III-associated protein" evidence="2">
    <location>
        <begin position="15"/>
        <end position="182"/>
    </location>
</feature>
<dbReference type="RefSeq" id="WP_009146651.1">
    <property type="nucleotide sequence ID" value="NZ_CP121471.1"/>
</dbReference>
<keyword evidence="4" id="KW-1185">Reference proteome</keyword>
<dbReference type="PANTHER" id="PTHR35579:SF3">
    <property type="entry name" value="CRISPR SYSTEM CMS ENDORIBONUCLEASE CSM3"/>
    <property type="match status" value="1"/>
</dbReference>
<evidence type="ECO:0000256" key="1">
    <source>
        <dbReference type="ARBA" id="ARBA00023118"/>
    </source>
</evidence>
<dbReference type="PANTHER" id="PTHR35579">
    <property type="entry name" value="CRISPR SYSTEM CMS ENDORIBONUCLEASE CSM3"/>
    <property type="match status" value="1"/>
</dbReference>
<protein>
    <recommendedName>
        <fullName evidence="2">CRISPR type III-associated protein domain-containing protein</fullName>
    </recommendedName>
</protein>
<accession>H8YVT8</accession>
<name>H8YVT8_9GAMM</name>
<dbReference type="CDD" id="cd09726">
    <property type="entry name" value="RAMP_I_III"/>
    <property type="match status" value="1"/>
</dbReference>
<proteinExistence type="predicted"/>
<organism evidence="3 4">
    <name type="scientific">Thiorhodovibrio frisius</name>
    <dbReference type="NCBI Taxonomy" id="631362"/>
    <lineage>
        <taxon>Bacteria</taxon>
        <taxon>Pseudomonadati</taxon>
        <taxon>Pseudomonadota</taxon>
        <taxon>Gammaproteobacteria</taxon>
        <taxon>Chromatiales</taxon>
        <taxon>Chromatiaceae</taxon>
        <taxon>Thiorhodovibrio</taxon>
    </lineage>
</organism>